<dbReference type="EMBL" id="BTGU01009694">
    <property type="protein sequence ID" value="GMN27284.1"/>
    <property type="molecule type" value="Genomic_DNA"/>
</dbReference>
<keyword evidence="4" id="KW-1185">Reference proteome</keyword>
<organism evidence="2 4">
    <name type="scientific">Ficus carica</name>
    <name type="common">Common fig</name>
    <dbReference type="NCBI Taxonomy" id="3494"/>
    <lineage>
        <taxon>Eukaryota</taxon>
        <taxon>Viridiplantae</taxon>
        <taxon>Streptophyta</taxon>
        <taxon>Embryophyta</taxon>
        <taxon>Tracheophyta</taxon>
        <taxon>Spermatophyta</taxon>
        <taxon>Magnoliopsida</taxon>
        <taxon>eudicotyledons</taxon>
        <taxon>Gunneridae</taxon>
        <taxon>Pentapetalae</taxon>
        <taxon>rosids</taxon>
        <taxon>fabids</taxon>
        <taxon>Rosales</taxon>
        <taxon>Moraceae</taxon>
        <taxon>Ficeae</taxon>
        <taxon>Ficus</taxon>
    </lineage>
</organism>
<evidence type="ECO:0000313" key="4">
    <source>
        <dbReference type="Proteomes" id="UP001187192"/>
    </source>
</evidence>
<dbReference type="Proteomes" id="UP001187192">
    <property type="component" value="Unassembled WGS sequence"/>
</dbReference>
<reference evidence="2" key="1">
    <citation type="submission" date="2023-07" db="EMBL/GenBank/DDBJ databases">
        <title>draft genome sequence of fig (Ficus carica).</title>
        <authorList>
            <person name="Takahashi T."/>
            <person name="Nishimura K."/>
        </authorList>
    </citation>
    <scope>NUCLEOTIDE SEQUENCE</scope>
</reference>
<feature type="region of interest" description="Disordered" evidence="1">
    <location>
        <begin position="1"/>
        <end position="28"/>
    </location>
</feature>
<feature type="non-terminal residue" evidence="2">
    <location>
        <position position="1"/>
    </location>
</feature>
<protein>
    <submittedName>
        <fullName evidence="2">Uncharacterized protein</fullName>
    </submittedName>
</protein>
<accession>A0AA87Z2C1</accession>
<comment type="caution">
    <text evidence="2">The sequence shown here is derived from an EMBL/GenBank/DDBJ whole genome shotgun (WGS) entry which is preliminary data.</text>
</comment>
<proteinExistence type="predicted"/>
<evidence type="ECO:0000256" key="1">
    <source>
        <dbReference type="SAM" id="MobiDB-lite"/>
    </source>
</evidence>
<name>A0AA87Z2C1_FICCA</name>
<dbReference type="AlphaFoldDB" id="A0AA87Z2C1"/>
<sequence>MLGATQPGRPPWVPDGRGDPSTLSSGRPSIRFRQSYCLLGQMGVPKAAAIRAEKAVRWSEMIGSSTAVDIKNLRLNPRWKHLEVMGTSVGCLPRILRCLSVPRRLECSGDPIGLNSECPRR</sequence>
<evidence type="ECO:0000313" key="2">
    <source>
        <dbReference type="EMBL" id="GMN27257.1"/>
    </source>
</evidence>
<gene>
    <name evidence="2" type="ORF">TIFTF001_051579</name>
    <name evidence="3" type="ORF">TIFTF001_051582</name>
</gene>
<evidence type="ECO:0000313" key="3">
    <source>
        <dbReference type="EMBL" id="GMN27284.1"/>
    </source>
</evidence>
<dbReference type="EMBL" id="BTGU01009692">
    <property type="protein sequence ID" value="GMN27257.1"/>
    <property type="molecule type" value="Genomic_DNA"/>
</dbReference>